<dbReference type="SMART" id="SM00465">
    <property type="entry name" value="GIYc"/>
    <property type="match status" value="1"/>
</dbReference>
<proteinExistence type="predicted"/>
<organism evidence="4 5">
    <name type="scientific">Bacillus phage SP-15</name>
    <dbReference type="NCBI Taxonomy" id="1792032"/>
    <lineage>
        <taxon>Viruses</taxon>
        <taxon>Duplodnaviria</taxon>
        <taxon>Heunggongvirae</taxon>
        <taxon>Uroviricota</taxon>
        <taxon>Caudoviricetes</taxon>
        <taxon>Thornevirus</taxon>
        <taxon>Thornevirus SP15</taxon>
    </lineage>
</organism>
<dbReference type="Pfam" id="PF01541">
    <property type="entry name" value="GIY-YIG"/>
    <property type="match status" value="1"/>
</dbReference>
<keyword evidence="2" id="KW-0460">Magnesium</keyword>
<dbReference type="GeneID" id="29125324"/>
<evidence type="ECO:0000259" key="3">
    <source>
        <dbReference type="PROSITE" id="PS50164"/>
    </source>
</evidence>
<keyword evidence="4" id="KW-0378">Hydrolase</keyword>
<keyword evidence="4" id="KW-0255">Endonuclease</keyword>
<reference evidence="4 5" key="1">
    <citation type="submission" date="2015-08" db="EMBL/GenBank/DDBJ databases">
        <authorList>
            <person name="Babu N.S."/>
            <person name="Beckwith C.J."/>
            <person name="Beseler K.G."/>
            <person name="Brison A."/>
            <person name="Carone J.V."/>
            <person name="Caskin T.P."/>
            <person name="Diamond M."/>
            <person name="Durham M.E."/>
            <person name="Foxe J.M."/>
            <person name="Go M."/>
            <person name="Henderson B.A."/>
            <person name="Jones I.B."/>
            <person name="McGettigan J.A."/>
            <person name="Micheletti S.J."/>
            <person name="Nasrallah M.E."/>
            <person name="Ortiz D."/>
            <person name="Piller C.R."/>
            <person name="Privatt S.R."/>
            <person name="Schneider S.L."/>
            <person name="Sharp S."/>
            <person name="Smith T.C."/>
            <person name="Stanton J.D."/>
            <person name="Ullery H.E."/>
            <person name="Wilson R.J."/>
            <person name="Serrano M.G."/>
            <person name="Buck G."/>
            <person name="Lee V."/>
            <person name="Wang Y."/>
            <person name="Carvalho R."/>
            <person name="Voegtly L."/>
            <person name="Shi R."/>
            <person name="Duckworth R."/>
            <person name="Johnson A."/>
            <person name="Loviza R."/>
            <person name="Walstead R."/>
            <person name="Shah Z."/>
            <person name="Kiflezghi M."/>
            <person name="Wade K."/>
            <person name="Ball S.L."/>
            <person name="Bradley K.W."/>
            <person name="Asai D.J."/>
            <person name="Bowman C.A."/>
            <person name="Russell D.A."/>
            <person name="Pope W.H."/>
            <person name="Jacobs-Sera D."/>
            <person name="Hendrix R.W."/>
            <person name="Hatfull G.F."/>
        </authorList>
    </citation>
    <scope>NUCLEOTIDE SEQUENCE [LARGE SCALE GENOMIC DNA]</scope>
</reference>
<keyword evidence="4" id="KW-0540">Nuclease</keyword>
<dbReference type="InterPro" id="IPR000305">
    <property type="entry name" value="GIY-YIG_endonuc"/>
</dbReference>
<feature type="domain" description="GIY-YIG" evidence="3">
    <location>
        <begin position="4"/>
        <end position="102"/>
    </location>
</feature>
<comment type="cofactor">
    <cofactor evidence="1">
        <name>Mg(2+)</name>
        <dbReference type="ChEBI" id="CHEBI:18420"/>
    </cofactor>
</comment>
<dbReference type="Proteomes" id="UP000203261">
    <property type="component" value="Segment"/>
</dbReference>
<dbReference type="RefSeq" id="YP_009302544.1">
    <property type="nucleotide sequence ID" value="NC_031245.1"/>
</dbReference>
<dbReference type="SUPFAM" id="SSF82771">
    <property type="entry name" value="GIY-YIG endonuclease"/>
    <property type="match status" value="1"/>
</dbReference>
<dbReference type="GO" id="GO:0004519">
    <property type="term" value="F:endonuclease activity"/>
    <property type="evidence" value="ECO:0007669"/>
    <property type="project" value="UniProtKB-KW"/>
</dbReference>
<evidence type="ECO:0000256" key="1">
    <source>
        <dbReference type="ARBA" id="ARBA00001946"/>
    </source>
</evidence>
<dbReference type="KEGG" id="vg:29125324"/>
<keyword evidence="5" id="KW-1185">Reference proteome</keyword>
<dbReference type="EMBL" id="KT624200">
    <property type="protein sequence ID" value="AMM44955.1"/>
    <property type="molecule type" value="Genomic_DNA"/>
</dbReference>
<accession>A0A127AWD7</accession>
<evidence type="ECO:0000256" key="2">
    <source>
        <dbReference type="ARBA" id="ARBA00022842"/>
    </source>
</evidence>
<dbReference type="Gene3D" id="3.40.1440.10">
    <property type="entry name" value="GIY-YIG endonuclease"/>
    <property type="match status" value="1"/>
</dbReference>
<dbReference type="InterPro" id="IPR035901">
    <property type="entry name" value="GIY-YIG_endonuc_sf"/>
</dbReference>
<evidence type="ECO:0000313" key="5">
    <source>
        <dbReference type="Proteomes" id="UP000203261"/>
    </source>
</evidence>
<gene>
    <name evidence="4" type="ORF">SP15_157</name>
</gene>
<sequence length="236" mass="27646">MLSRVGYIYKISNSVDSMVYIGSTVKDVETRMYKGAYCHAGLARRGDKRPLYIAMRNLGIDNFKIEVLEEFEYEDPKELRARERDIIQEYVDKLGAGKLYNIYKEGFTLGFHTEESRRKCKEAINTPEVLDKIKNTQYRRYGSYGFHTAKSIKKMRMSKSWFVEYEGQIFIGLRPLESYLKDQGYVCSRKTLTNIINNRVDKLTPRHRGMIGKVRILTEQEKLDYIEKLEKESGNA</sequence>
<protein>
    <submittedName>
        <fullName evidence="4">Intron-associated endonuclease</fullName>
    </submittedName>
</protein>
<dbReference type="PROSITE" id="PS50164">
    <property type="entry name" value="GIY_YIG"/>
    <property type="match status" value="1"/>
</dbReference>
<evidence type="ECO:0000313" key="4">
    <source>
        <dbReference type="EMBL" id="AMM44955.1"/>
    </source>
</evidence>
<name>A0A127AWD7_9CAUD</name>
<dbReference type="OrthoDB" id="11506at10239"/>
<dbReference type="CDD" id="cd10443">
    <property type="entry name" value="GIY-YIG_HE_Tlr8p_PBC-V_like"/>
    <property type="match status" value="1"/>
</dbReference>